<evidence type="ECO:0000313" key="1">
    <source>
        <dbReference type="EMBL" id="TFI58866.1"/>
    </source>
</evidence>
<dbReference type="AlphaFoldDB" id="A0A4Y8ZWM9"/>
<proteinExistence type="predicted"/>
<evidence type="ECO:0000313" key="2">
    <source>
        <dbReference type="Proteomes" id="UP000298213"/>
    </source>
</evidence>
<accession>A0A4Y8ZWM9</accession>
<comment type="caution">
    <text evidence="1">The sequence shown here is derived from an EMBL/GenBank/DDBJ whole genome shotgun (WGS) entry which is preliminary data.</text>
</comment>
<protein>
    <submittedName>
        <fullName evidence="1">Uncharacterized protein</fullName>
    </submittedName>
</protein>
<name>A0A4Y8ZWM9_9SPHN</name>
<reference evidence="1 2" key="1">
    <citation type="submission" date="2019-03" db="EMBL/GenBank/DDBJ databases">
        <title>Genome sequence of Sphingomonas sp. 17J27-24.</title>
        <authorList>
            <person name="Kim M."/>
            <person name="Maeng S."/>
            <person name="Sathiyaraj S."/>
        </authorList>
    </citation>
    <scope>NUCLEOTIDE SEQUENCE [LARGE SCALE GENOMIC DNA]</scope>
    <source>
        <strain evidence="1 2">17J27-24</strain>
    </source>
</reference>
<dbReference type="EMBL" id="SPDV01000011">
    <property type="protein sequence ID" value="TFI58866.1"/>
    <property type="molecule type" value="Genomic_DNA"/>
</dbReference>
<dbReference type="RefSeq" id="WP_135085246.1">
    <property type="nucleotide sequence ID" value="NZ_SPDV01000011.1"/>
</dbReference>
<dbReference type="Proteomes" id="UP000298213">
    <property type="component" value="Unassembled WGS sequence"/>
</dbReference>
<gene>
    <name evidence="1" type="ORF">E2493_07305</name>
</gene>
<keyword evidence="2" id="KW-1185">Reference proteome</keyword>
<organism evidence="1 2">
    <name type="scientific">Sphingomonas parva</name>
    <dbReference type="NCBI Taxonomy" id="2555898"/>
    <lineage>
        <taxon>Bacteria</taxon>
        <taxon>Pseudomonadati</taxon>
        <taxon>Pseudomonadota</taxon>
        <taxon>Alphaproteobacteria</taxon>
        <taxon>Sphingomonadales</taxon>
        <taxon>Sphingomonadaceae</taxon>
        <taxon>Sphingomonas</taxon>
    </lineage>
</organism>
<sequence>MTTLHISSGSLRSLFDHLLPTDDDREQAAFLFATRDEGSDAFTAIDAMLIGPSDLAEQHDDYLELTDEARIRVIKRAHALGASVVELHSHPFPLPAAFSMADRSGLRETVPHMWWRLRGRPYFAVVVAPASFDALVWLDNPELPQPLEAIVCGDERLTPTNLSLGGWR</sequence>
<dbReference type="OrthoDB" id="8222656at2"/>